<evidence type="ECO:0000256" key="1">
    <source>
        <dbReference type="ARBA" id="ARBA00023125"/>
    </source>
</evidence>
<organism evidence="5 6">
    <name type="scientific">Geodia barretti</name>
    <name type="common">Barrett's horny sponge</name>
    <dbReference type="NCBI Taxonomy" id="519541"/>
    <lineage>
        <taxon>Eukaryota</taxon>
        <taxon>Metazoa</taxon>
        <taxon>Porifera</taxon>
        <taxon>Demospongiae</taxon>
        <taxon>Heteroscleromorpha</taxon>
        <taxon>Tetractinellida</taxon>
        <taxon>Astrophorina</taxon>
        <taxon>Geodiidae</taxon>
        <taxon>Geodia</taxon>
    </lineage>
</organism>
<evidence type="ECO:0000313" key="5">
    <source>
        <dbReference type="EMBL" id="CAI8044083.1"/>
    </source>
</evidence>
<dbReference type="Pfam" id="PF07508">
    <property type="entry name" value="Recombinase"/>
    <property type="match status" value="1"/>
</dbReference>
<keyword evidence="2" id="KW-0233">DNA recombination</keyword>
<dbReference type="GO" id="GO:0000150">
    <property type="term" value="F:DNA strand exchange activity"/>
    <property type="evidence" value="ECO:0007669"/>
    <property type="project" value="InterPro"/>
</dbReference>
<dbReference type="InterPro" id="IPR050639">
    <property type="entry name" value="SSR_resolvase"/>
</dbReference>
<feature type="domain" description="Recombinase" evidence="3">
    <location>
        <begin position="3"/>
        <end position="45"/>
    </location>
</feature>
<sequence>MVTIRDILRNPTYTGTYYRFGLRLPKVHEAIISPQLFRRAQDQTKARRPSSRSVNTEPFLLSGLAFCGYCGNKMMGVTRRQSWRRKDGNSARGVYRYYQCQSRNNQSLCGYHTWRAPVLESAVLSHLHDSLNSGGDTAAANNVPEQANVKVQEIWDKRIKNAERRFLLNLKRAARGEFGLGAVRDHLRQLDNARTSATTWDRHWDVQDTIANWDTFSFEEQQAFLLLHISKIVVHDDSVEVLS</sequence>
<dbReference type="EMBL" id="CASHTH010003372">
    <property type="protein sequence ID" value="CAI8044083.1"/>
    <property type="molecule type" value="Genomic_DNA"/>
</dbReference>
<keyword evidence="6" id="KW-1185">Reference proteome</keyword>
<dbReference type="Gene3D" id="3.90.1750.20">
    <property type="entry name" value="Putative Large Serine Recombinase, Chain B, Domain 2"/>
    <property type="match status" value="1"/>
</dbReference>
<dbReference type="InterPro" id="IPR038109">
    <property type="entry name" value="DNA_bind_recomb_sf"/>
</dbReference>
<gene>
    <name evidence="5" type="ORF">GBAR_LOCUS24471</name>
</gene>
<evidence type="ECO:0000259" key="4">
    <source>
        <dbReference type="Pfam" id="PF13408"/>
    </source>
</evidence>
<accession>A0AA35T9T5</accession>
<evidence type="ECO:0000256" key="2">
    <source>
        <dbReference type="ARBA" id="ARBA00023172"/>
    </source>
</evidence>
<dbReference type="PANTHER" id="PTHR30461:SF2">
    <property type="entry name" value="SERINE RECOMBINASE PINE-RELATED"/>
    <property type="match status" value="1"/>
</dbReference>
<dbReference type="InterPro" id="IPR025827">
    <property type="entry name" value="Zn_ribbon_recom_dom"/>
</dbReference>
<dbReference type="GO" id="GO:0003677">
    <property type="term" value="F:DNA binding"/>
    <property type="evidence" value="ECO:0007669"/>
    <property type="project" value="UniProtKB-KW"/>
</dbReference>
<evidence type="ECO:0000313" key="6">
    <source>
        <dbReference type="Proteomes" id="UP001174909"/>
    </source>
</evidence>
<dbReference type="Proteomes" id="UP001174909">
    <property type="component" value="Unassembled WGS sequence"/>
</dbReference>
<dbReference type="InterPro" id="IPR011109">
    <property type="entry name" value="DNA_bind_recombinase_dom"/>
</dbReference>
<name>A0AA35T9T5_GEOBA</name>
<keyword evidence="1" id="KW-0238">DNA-binding</keyword>
<protein>
    <recommendedName>
        <fullName evidence="7">Recombinase zinc beta ribbon domain-containing protein</fullName>
    </recommendedName>
</protein>
<comment type="caution">
    <text evidence="5">The sequence shown here is derived from an EMBL/GenBank/DDBJ whole genome shotgun (WGS) entry which is preliminary data.</text>
</comment>
<feature type="domain" description="Recombinase zinc beta ribbon" evidence="4">
    <location>
        <begin position="60"/>
        <end position="127"/>
    </location>
</feature>
<dbReference type="Pfam" id="PF13408">
    <property type="entry name" value="Zn_ribbon_recom"/>
    <property type="match status" value="1"/>
</dbReference>
<evidence type="ECO:0008006" key="7">
    <source>
        <dbReference type="Google" id="ProtNLM"/>
    </source>
</evidence>
<reference evidence="5" key="1">
    <citation type="submission" date="2023-03" db="EMBL/GenBank/DDBJ databases">
        <authorList>
            <person name="Steffen K."/>
            <person name="Cardenas P."/>
        </authorList>
    </citation>
    <scope>NUCLEOTIDE SEQUENCE</scope>
</reference>
<dbReference type="AlphaFoldDB" id="A0AA35T9T5"/>
<evidence type="ECO:0000259" key="3">
    <source>
        <dbReference type="Pfam" id="PF07508"/>
    </source>
</evidence>
<dbReference type="PANTHER" id="PTHR30461">
    <property type="entry name" value="DNA-INVERTASE FROM LAMBDOID PROPHAGE"/>
    <property type="match status" value="1"/>
</dbReference>
<proteinExistence type="predicted"/>